<evidence type="ECO:0000313" key="3">
    <source>
        <dbReference type="Proteomes" id="UP001286313"/>
    </source>
</evidence>
<proteinExistence type="predicted"/>
<dbReference type="AlphaFoldDB" id="A0AAE1GHD3"/>
<protein>
    <submittedName>
        <fullName evidence="2">Uncharacterized protein</fullName>
    </submittedName>
</protein>
<accession>A0AAE1GHD3</accession>
<evidence type="ECO:0000313" key="2">
    <source>
        <dbReference type="EMBL" id="KAK3893308.1"/>
    </source>
</evidence>
<dbReference type="Proteomes" id="UP001286313">
    <property type="component" value="Unassembled WGS sequence"/>
</dbReference>
<feature type="region of interest" description="Disordered" evidence="1">
    <location>
        <begin position="1"/>
        <end position="30"/>
    </location>
</feature>
<comment type="caution">
    <text evidence="2">The sequence shown here is derived from an EMBL/GenBank/DDBJ whole genome shotgun (WGS) entry which is preliminary data.</text>
</comment>
<organism evidence="2 3">
    <name type="scientific">Petrolisthes cinctipes</name>
    <name type="common">Flat porcelain crab</name>
    <dbReference type="NCBI Taxonomy" id="88211"/>
    <lineage>
        <taxon>Eukaryota</taxon>
        <taxon>Metazoa</taxon>
        <taxon>Ecdysozoa</taxon>
        <taxon>Arthropoda</taxon>
        <taxon>Crustacea</taxon>
        <taxon>Multicrustacea</taxon>
        <taxon>Malacostraca</taxon>
        <taxon>Eumalacostraca</taxon>
        <taxon>Eucarida</taxon>
        <taxon>Decapoda</taxon>
        <taxon>Pleocyemata</taxon>
        <taxon>Anomura</taxon>
        <taxon>Galatheoidea</taxon>
        <taxon>Porcellanidae</taxon>
        <taxon>Petrolisthes</taxon>
    </lineage>
</organism>
<gene>
    <name evidence="2" type="ORF">Pcinc_002864</name>
</gene>
<sequence>MRTRNRPGSEDDDDTGLHTVTLHQSDRGMSSPAKLYAAATGTHQNDSYFSLIKNSEATCANNSAAEATATTVSPDDSFTVNTITSDNQMSKSSVATTFSLPRMLS</sequence>
<dbReference type="EMBL" id="JAWQEG010000216">
    <property type="protein sequence ID" value="KAK3893308.1"/>
    <property type="molecule type" value="Genomic_DNA"/>
</dbReference>
<evidence type="ECO:0000256" key="1">
    <source>
        <dbReference type="SAM" id="MobiDB-lite"/>
    </source>
</evidence>
<name>A0AAE1GHD3_PETCI</name>
<keyword evidence="3" id="KW-1185">Reference proteome</keyword>
<reference evidence="2" key="1">
    <citation type="submission" date="2023-10" db="EMBL/GenBank/DDBJ databases">
        <title>Genome assemblies of two species of porcelain crab, Petrolisthes cinctipes and Petrolisthes manimaculis (Anomura: Porcellanidae).</title>
        <authorList>
            <person name="Angst P."/>
        </authorList>
    </citation>
    <scope>NUCLEOTIDE SEQUENCE</scope>
    <source>
        <strain evidence="2">PB745_01</strain>
        <tissue evidence="2">Gill</tissue>
    </source>
</reference>